<dbReference type="PROSITE" id="PS50894">
    <property type="entry name" value="HPT"/>
    <property type="match status" value="1"/>
</dbReference>
<dbReference type="Proteomes" id="UP000239648">
    <property type="component" value="Unassembled WGS sequence"/>
</dbReference>
<name>A0A2S6G789_9GAMM</name>
<dbReference type="RefSeq" id="WP_104415893.1">
    <property type="nucleotide sequence ID" value="NZ_PTIT01000008.1"/>
</dbReference>
<evidence type="ECO:0000259" key="3">
    <source>
        <dbReference type="PROSITE" id="PS50894"/>
    </source>
</evidence>
<dbReference type="AlphaFoldDB" id="A0A2S6G789"/>
<dbReference type="InterPro" id="IPR045871">
    <property type="entry name" value="AHP1-5/YPD1"/>
</dbReference>
<dbReference type="PANTHER" id="PTHR28242">
    <property type="entry name" value="PHOSPHORELAY INTERMEDIATE PROTEIN YPD1"/>
    <property type="match status" value="1"/>
</dbReference>
<evidence type="ECO:0000256" key="2">
    <source>
        <dbReference type="PROSITE-ProRule" id="PRU00110"/>
    </source>
</evidence>
<keyword evidence="1" id="KW-0902">Two-component regulatory system</keyword>
<dbReference type="OrthoDB" id="9131849at2"/>
<evidence type="ECO:0000256" key="1">
    <source>
        <dbReference type="ARBA" id="ARBA00023012"/>
    </source>
</evidence>
<dbReference type="GO" id="GO:0043424">
    <property type="term" value="F:protein histidine kinase binding"/>
    <property type="evidence" value="ECO:0007669"/>
    <property type="project" value="InterPro"/>
</dbReference>
<reference evidence="5 6" key="2">
    <citation type="submission" date="2018-02" db="EMBL/GenBank/DDBJ databases">
        <title>Subsurface microbial communities from deep shales in Ohio and West Virginia, USA.</title>
        <authorList>
            <person name="Wrighton K."/>
        </authorList>
    </citation>
    <scope>NUCLEOTIDE SEQUENCE [LARGE SCALE GENOMIC DNA]</scope>
    <source>
        <strain evidence="5 6">UTICA-S1B9</strain>
    </source>
</reference>
<dbReference type="Pfam" id="PF01627">
    <property type="entry name" value="Hpt"/>
    <property type="match status" value="1"/>
</dbReference>
<keyword evidence="7" id="KW-1185">Reference proteome</keyword>
<dbReference type="GO" id="GO:0009927">
    <property type="term" value="F:histidine phosphotransfer kinase activity"/>
    <property type="evidence" value="ECO:0007669"/>
    <property type="project" value="InterPro"/>
</dbReference>
<dbReference type="GO" id="GO:0000160">
    <property type="term" value="P:phosphorelay signal transduction system"/>
    <property type="evidence" value="ECO:0007669"/>
    <property type="project" value="UniProtKB-KW"/>
</dbReference>
<comment type="caution">
    <text evidence="5">The sequence shown here is derived from an EMBL/GenBank/DDBJ whole genome shotgun (WGS) entry which is preliminary data.</text>
</comment>
<dbReference type="PANTHER" id="PTHR28242:SF52">
    <property type="entry name" value="PHOSPHORELAY INTERMEDIATE PROTEIN YPD1"/>
    <property type="match status" value="1"/>
</dbReference>
<dbReference type="GO" id="GO:0005737">
    <property type="term" value="C:cytoplasm"/>
    <property type="evidence" value="ECO:0007669"/>
    <property type="project" value="TreeGrafter"/>
</dbReference>
<sequence>MIDQPHLDEAALAELRDVMEDDFGVLVDTFLADSRARLRHLHQVLEQEDSDQLAKTAHSFKGSCINMGATHLSELCAQLERAGKAADLSAAARLLDGVEAEFAEVASCFEQL</sequence>
<dbReference type="Proteomes" id="UP000239446">
    <property type="component" value="Unassembled WGS sequence"/>
</dbReference>
<feature type="domain" description="HPt" evidence="3">
    <location>
        <begin position="19"/>
        <end position="112"/>
    </location>
</feature>
<dbReference type="EMBL" id="PTIT01000008">
    <property type="protein sequence ID" value="PPK51996.1"/>
    <property type="molecule type" value="Genomic_DNA"/>
</dbReference>
<feature type="modified residue" description="Phosphohistidine" evidence="2">
    <location>
        <position position="58"/>
    </location>
</feature>
<dbReference type="SMART" id="SM00073">
    <property type="entry name" value="HPT"/>
    <property type="match status" value="1"/>
</dbReference>
<gene>
    <name evidence="5" type="ORF">B0H24_100892</name>
    <name evidence="4" type="ORF">BY455_10892</name>
</gene>
<dbReference type="InterPro" id="IPR036641">
    <property type="entry name" value="HPT_dom_sf"/>
</dbReference>
<dbReference type="CDD" id="cd00088">
    <property type="entry name" value="HPT"/>
    <property type="match status" value="1"/>
</dbReference>
<dbReference type="Gene3D" id="1.20.120.160">
    <property type="entry name" value="HPT domain"/>
    <property type="match status" value="1"/>
</dbReference>
<proteinExistence type="predicted"/>
<dbReference type="SUPFAM" id="SSF47226">
    <property type="entry name" value="Histidine-containing phosphotransfer domain, HPT domain"/>
    <property type="match status" value="1"/>
</dbReference>
<evidence type="ECO:0000313" key="6">
    <source>
        <dbReference type="Proteomes" id="UP000239446"/>
    </source>
</evidence>
<dbReference type="InterPro" id="IPR008207">
    <property type="entry name" value="Sig_transdc_His_kin_Hpt_dom"/>
</dbReference>
<keyword evidence="2" id="KW-0597">Phosphoprotein</keyword>
<organism evidence="5 6">
    <name type="scientific">Marinobacter persicus</name>
    <dbReference type="NCBI Taxonomy" id="930118"/>
    <lineage>
        <taxon>Bacteria</taxon>
        <taxon>Pseudomonadati</taxon>
        <taxon>Pseudomonadota</taxon>
        <taxon>Gammaproteobacteria</taxon>
        <taxon>Pseudomonadales</taxon>
        <taxon>Marinobacteraceae</taxon>
        <taxon>Marinobacter</taxon>
    </lineage>
</organism>
<evidence type="ECO:0000313" key="7">
    <source>
        <dbReference type="Proteomes" id="UP000239648"/>
    </source>
</evidence>
<reference evidence="4 7" key="1">
    <citation type="submission" date="2018-02" db="EMBL/GenBank/DDBJ databases">
        <title>Deep subsurface shale carbon reservoir microbial communities from Ohio and West Virginia, USA.</title>
        <authorList>
            <person name="Wrighton K."/>
        </authorList>
    </citation>
    <scope>NUCLEOTIDE SEQUENCE [LARGE SCALE GENOMIC DNA]</scope>
    <source>
        <strain evidence="4 7">UTICA-S1B6</strain>
    </source>
</reference>
<evidence type="ECO:0000313" key="4">
    <source>
        <dbReference type="EMBL" id="PPK51996.1"/>
    </source>
</evidence>
<protein>
    <submittedName>
        <fullName evidence="5">HPt (Histidine-containing phosphotransfer) domain-containing protein</fullName>
    </submittedName>
</protein>
<dbReference type="EMBL" id="PTIU01000008">
    <property type="protein sequence ID" value="PPK55032.1"/>
    <property type="molecule type" value="Genomic_DNA"/>
</dbReference>
<evidence type="ECO:0000313" key="5">
    <source>
        <dbReference type="EMBL" id="PPK55032.1"/>
    </source>
</evidence>
<accession>A0A2S6G789</accession>